<accession>A0ABQ0X3R7</accession>
<proteinExistence type="predicted"/>
<sequence>MGRPAHGPGRCPPKWGACESVTRARRAPALFTFENMLLSRRSLLRSGALLAAAGSVGGALAPLGSRPGPAREFVLWGSSSAASALARDRPPGFPEVRIDVLLSRLLEVPGTSRAVSGDVSSQTLALRSREHPYKVLLGRGGLPAHGTVVVPTADGRAPSALVAEPGTVAGVGCTIRGVRGREGVVALHRVVPGAALAPGTGPQSWWRTALQEAHRGQVHLVWTGKNNIAEHWQVLADTRAIWAVEPERTVVMGHWHTWRDRRGTARWEHVRAVNAAYRHEYGQRFYDTMADLRDPRLWALPALRPHRIGSSAEDRRWLAQGLPPRSVVAADRAHLNALGNTVLAHGLARFLTGPAGLY</sequence>
<keyword evidence="2" id="KW-1185">Reference proteome</keyword>
<name>A0ABQ0X3R7_9MICC</name>
<dbReference type="PROSITE" id="PS51318">
    <property type="entry name" value="TAT"/>
    <property type="match status" value="1"/>
</dbReference>
<dbReference type="Proteomes" id="UP000321155">
    <property type="component" value="Unassembled WGS sequence"/>
</dbReference>
<evidence type="ECO:0000313" key="2">
    <source>
        <dbReference type="Proteomes" id="UP000321155"/>
    </source>
</evidence>
<evidence type="ECO:0008006" key="3">
    <source>
        <dbReference type="Google" id="ProtNLM"/>
    </source>
</evidence>
<dbReference type="EMBL" id="BJZR01000018">
    <property type="protein sequence ID" value="GEO91689.1"/>
    <property type="molecule type" value="Genomic_DNA"/>
</dbReference>
<organism evidence="1 2">
    <name type="scientific">Kocuria flava</name>
    <dbReference type="NCBI Taxonomy" id="446860"/>
    <lineage>
        <taxon>Bacteria</taxon>
        <taxon>Bacillati</taxon>
        <taxon>Actinomycetota</taxon>
        <taxon>Actinomycetes</taxon>
        <taxon>Micrococcales</taxon>
        <taxon>Micrococcaceae</taxon>
        <taxon>Kocuria</taxon>
    </lineage>
</organism>
<evidence type="ECO:0000313" key="1">
    <source>
        <dbReference type="EMBL" id="GEO91689.1"/>
    </source>
</evidence>
<gene>
    <name evidence="1" type="ORF">KFL01_09950</name>
</gene>
<dbReference type="InterPro" id="IPR006311">
    <property type="entry name" value="TAT_signal"/>
</dbReference>
<comment type="caution">
    <text evidence="1">The sequence shown here is derived from an EMBL/GenBank/DDBJ whole genome shotgun (WGS) entry which is preliminary data.</text>
</comment>
<reference evidence="1 2" key="1">
    <citation type="submission" date="2019-07" db="EMBL/GenBank/DDBJ databases">
        <title>Whole genome shotgun sequence of Kocuria flava NBRC 107626.</title>
        <authorList>
            <person name="Hosoyama A."/>
            <person name="Uohara A."/>
            <person name="Ohji S."/>
            <person name="Ichikawa N."/>
        </authorList>
    </citation>
    <scope>NUCLEOTIDE SEQUENCE [LARGE SCALE GENOMIC DNA]</scope>
    <source>
        <strain evidence="1 2">NBRC 107626</strain>
    </source>
</reference>
<protein>
    <recommendedName>
        <fullName evidence="3">SGNH hydrolase-type esterase domain-containing protein</fullName>
    </recommendedName>
</protein>